<sequence>MEYIMEMNAANQLTLPETIVSDLGLKPGAHFTARLDGGRLIIERLPFSSLEQSKALNQTIDSLHK</sequence>
<dbReference type="AlphaFoldDB" id="A0A4R1RXW3"/>
<evidence type="ECO:0008006" key="3">
    <source>
        <dbReference type="Google" id="ProtNLM"/>
    </source>
</evidence>
<keyword evidence="2" id="KW-1185">Reference proteome</keyword>
<proteinExistence type="predicted"/>
<dbReference type="InterPro" id="IPR037914">
    <property type="entry name" value="SpoVT-AbrB_sf"/>
</dbReference>
<evidence type="ECO:0000313" key="2">
    <source>
        <dbReference type="Proteomes" id="UP000295008"/>
    </source>
</evidence>
<dbReference type="Proteomes" id="UP000295008">
    <property type="component" value="Unassembled WGS sequence"/>
</dbReference>
<name>A0A4R1RXW3_HYDET</name>
<comment type="caution">
    <text evidence="1">The sequence shown here is derived from an EMBL/GenBank/DDBJ whole genome shotgun (WGS) entry which is preliminary data.</text>
</comment>
<accession>A0A4R1RXW3</accession>
<dbReference type="SUPFAM" id="SSF89447">
    <property type="entry name" value="AbrB/MazE/MraZ-like"/>
    <property type="match status" value="1"/>
</dbReference>
<evidence type="ECO:0000313" key="1">
    <source>
        <dbReference type="EMBL" id="TCL70822.1"/>
    </source>
</evidence>
<gene>
    <name evidence="1" type="ORF">EDC14_1009140</name>
</gene>
<dbReference type="EMBL" id="SLUN01000009">
    <property type="protein sequence ID" value="TCL70822.1"/>
    <property type="molecule type" value="Genomic_DNA"/>
</dbReference>
<protein>
    <recommendedName>
        <fullName evidence="3">AbrB family looped-hinge helix DNA binding protein</fullName>
    </recommendedName>
</protein>
<reference evidence="1 2" key="1">
    <citation type="submission" date="2019-03" db="EMBL/GenBank/DDBJ databases">
        <title>Genomic Encyclopedia of Type Strains, Phase IV (KMG-IV): sequencing the most valuable type-strain genomes for metagenomic binning, comparative biology and taxonomic classification.</title>
        <authorList>
            <person name="Goeker M."/>
        </authorList>
    </citation>
    <scope>NUCLEOTIDE SEQUENCE [LARGE SCALE GENOMIC DNA]</scope>
    <source>
        <strain evidence="1 2">LX-B</strain>
    </source>
</reference>
<organism evidence="1 2">
    <name type="scientific">Hydrogenispora ethanolica</name>
    <dbReference type="NCBI Taxonomy" id="1082276"/>
    <lineage>
        <taxon>Bacteria</taxon>
        <taxon>Bacillati</taxon>
        <taxon>Bacillota</taxon>
        <taxon>Hydrogenispora</taxon>
    </lineage>
</organism>
<dbReference type="RefSeq" id="WP_132014093.1">
    <property type="nucleotide sequence ID" value="NZ_SLUN01000009.1"/>
</dbReference>